<evidence type="ECO:0000256" key="3">
    <source>
        <dbReference type="ARBA" id="ARBA00012211"/>
    </source>
</evidence>
<evidence type="ECO:0000256" key="10">
    <source>
        <dbReference type="ARBA" id="ARBA00022984"/>
    </source>
</evidence>
<dbReference type="OrthoDB" id="9804126at2"/>
<evidence type="ECO:0000256" key="2">
    <source>
        <dbReference type="ARBA" id="ARBA00004752"/>
    </source>
</evidence>
<comment type="caution">
    <text evidence="14">Lacks conserved residue(s) required for the propagation of feature annotation.</text>
</comment>
<dbReference type="InterPro" id="IPR000713">
    <property type="entry name" value="Mur_ligase_N"/>
</dbReference>
<feature type="domain" description="Mur ligase central" evidence="18">
    <location>
        <begin position="127"/>
        <end position="306"/>
    </location>
</feature>
<evidence type="ECO:0000256" key="12">
    <source>
        <dbReference type="ARBA" id="ARBA00023316"/>
    </source>
</evidence>
<accession>A0A2Z4FHN1</accession>
<name>A0A2Z4FHN1_9DELT</name>
<dbReference type="GO" id="GO:0008360">
    <property type="term" value="P:regulation of cell shape"/>
    <property type="evidence" value="ECO:0007669"/>
    <property type="project" value="UniProtKB-KW"/>
</dbReference>
<evidence type="ECO:0000313" key="20">
    <source>
        <dbReference type="Proteomes" id="UP000249799"/>
    </source>
</evidence>
<dbReference type="GO" id="GO:0005524">
    <property type="term" value="F:ATP binding"/>
    <property type="evidence" value="ECO:0007669"/>
    <property type="project" value="UniProtKB-UniRule"/>
</dbReference>
<comment type="catalytic activity">
    <reaction evidence="13 14">
        <text>UDP-N-acetyl-alpha-D-muramate + L-alanine + ATP = UDP-N-acetyl-alpha-D-muramoyl-L-alanine + ADP + phosphate + H(+)</text>
        <dbReference type="Rhea" id="RHEA:23372"/>
        <dbReference type="ChEBI" id="CHEBI:15378"/>
        <dbReference type="ChEBI" id="CHEBI:30616"/>
        <dbReference type="ChEBI" id="CHEBI:43474"/>
        <dbReference type="ChEBI" id="CHEBI:57972"/>
        <dbReference type="ChEBI" id="CHEBI:70757"/>
        <dbReference type="ChEBI" id="CHEBI:83898"/>
        <dbReference type="ChEBI" id="CHEBI:456216"/>
        <dbReference type="EC" id="6.3.2.8"/>
    </reaction>
</comment>
<evidence type="ECO:0000259" key="16">
    <source>
        <dbReference type="Pfam" id="PF01225"/>
    </source>
</evidence>
<evidence type="ECO:0000256" key="1">
    <source>
        <dbReference type="ARBA" id="ARBA00004496"/>
    </source>
</evidence>
<evidence type="ECO:0000256" key="13">
    <source>
        <dbReference type="ARBA" id="ARBA00047833"/>
    </source>
</evidence>
<dbReference type="InterPro" id="IPR036565">
    <property type="entry name" value="Mur-like_cat_sf"/>
</dbReference>
<comment type="function">
    <text evidence="14">Cell wall formation.</text>
</comment>
<dbReference type="InterPro" id="IPR050061">
    <property type="entry name" value="MurCDEF_pg_biosynth"/>
</dbReference>
<dbReference type="PANTHER" id="PTHR43445:SF3">
    <property type="entry name" value="UDP-N-ACETYLMURAMATE--L-ALANINE LIGASE"/>
    <property type="match status" value="1"/>
</dbReference>
<feature type="region of interest" description="Disordered" evidence="15">
    <location>
        <begin position="471"/>
        <end position="494"/>
    </location>
</feature>
<dbReference type="Gene3D" id="3.90.190.20">
    <property type="entry name" value="Mur ligase, C-terminal domain"/>
    <property type="match status" value="1"/>
</dbReference>
<dbReference type="SUPFAM" id="SSF53244">
    <property type="entry name" value="MurD-like peptide ligases, peptide-binding domain"/>
    <property type="match status" value="1"/>
</dbReference>
<dbReference type="InterPro" id="IPR013221">
    <property type="entry name" value="Mur_ligase_cen"/>
</dbReference>
<evidence type="ECO:0000256" key="9">
    <source>
        <dbReference type="ARBA" id="ARBA00022960"/>
    </source>
</evidence>
<dbReference type="KEGG" id="bsed:DN745_03230"/>
<dbReference type="UniPathway" id="UPA00219"/>
<dbReference type="Gene3D" id="3.40.1190.10">
    <property type="entry name" value="Mur-like, catalytic domain"/>
    <property type="match status" value="1"/>
</dbReference>
<dbReference type="Gene3D" id="3.40.50.720">
    <property type="entry name" value="NAD(P)-binding Rossmann-like Domain"/>
    <property type="match status" value="1"/>
</dbReference>
<evidence type="ECO:0000259" key="18">
    <source>
        <dbReference type="Pfam" id="PF08245"/>
    </source>
</evidence>
<evidence type="ECO:0000259" key="17">
    <source>
        <dbReference type="Pfam" id="PF02875"/>
    </source>
</evidence>
<keyword evidence="5 14" id="KW-0436">Ligase</keyword>
<keyword evidence="6 14" id="KW-0132">Cell division</keyword>
<evidence type="ECO:0000256" key="8">
    <source>
        <dbReference type="ARBA" id="ARBA00022840"/>
    </source>
</evidence>
<dbReference type="Pfam" id="PF01225">
    <property type="entry name" value="Mur_ligase"/>
    <property type="match status" value="1"/>
</dbReference>
<evidence type="ECO:0000256" key="5">
    <source>
        <dbReference type="ARBA" id="ARBA00022598"/>
    </source>
</evidence>
<evidence type="ECO:0000256" key="7">
    <source>
        <dbReference type="ARBA" id="ARBA00022741"/>
    </source>
</evidence>
<keyword evidence="8 14" id="KW-0067">ATP-binding</keyword>
<dbReference type="HAMAP" id="MF_00046">
    <property type="entry name" value="MurC"/>
    <property type="match status" value="1"/>
</dbReference>
<evidence type="ECO:0000313" key="19">
    <source>
        <dbReference type="EMBL" id="AWV88410.1"/>
    </source>
</evidence>
<evidence type="ECO:0000256" key="6">
    <source>
        <dbReference type="ARBA" id="ARBA00022618"/>
    </source>
</evidence>
<dbReference type="Proteomes" id="UP000249799">
    <property type="component" value="Chromosome"/>
</dbReference>
<dbReference type="PANTHER" id="PTHR43445">
    <property type="entry name" value="UDP-N-ACETYLMURAMATE--L-ALANINE LIGASE-RELATED"/>
    <property type="match status" value="1"/>
</dbReference>
<organism evidence="19 20">
    <name type="scientific">Bradymonas sediminis</name>
    <dbReference type="NCBI Taxonomy" id="1548548"/>
    <lineage>
        <taxon>Bacteria</taxon>
        <taxon>Deltaproteobacteria</taxon>
        <taxon>Bradymonadales</taxon>
        <taxon>Bradymonadaceae</taxon>
        <taxon>Bradymonas</taxon>
    </lineage>
</organism>
<comment type="subcellular location">
    <subcellularLocation>
        <location evidence="1 14">Cytoplasm</location>
    </subcellularLocation>
</comment>
<dbReference type="EC" id="6.3.2.8" evidence="3 14"/>
<keyword evidence="7 14" id="KW-0547">Nucleotide-binding</keyword>
<sequence>MPIDRNLQGSIMSESTPLLDKNTRIHMLGIGGIGVSAVARVLHQRGYKVRGSDIRESSLTEALRAEGVEVAIGHDASQIDGADVIVVSTAIPDHNIELVAAREQGIPVLHRSEVLAHLMQGYRTVGVTGTHGKGTVSSMIAWILECAGLKPGFIIGAMLHNFGTNARDGEGDIMVVEVDESDGSHLNIKPDYVVCNFLELDHLNYYDGLDDIIQNMVDFMESNERLKEAFVNLDCDGNRRLSELVALRPTGYATEHRAEFHARLLGPGQLPIKFEASRRGEVLGECELNLPGHYNVVNAMAAMAVCRRLGVEMPAIQEGLRTYKGMENRFTIATGGGVTIVKDYISHPTGMRKVLQSSLNLGEGRVISVFKPYRYTLIKYLQHEYGEAFVGSDEVIITKMYAAEEDPIPGINTMTVVERIRENDLECTYIEDQTQINDYLYEHVRPGDKVIFFGGDDFFRMADEFLAEFTQRAQTSGPSPEQRRVSGPFDEPSE</sequence>
<dbReference type="Pfam" id="PF02875">
    <property type="entry name" value="Mur_ligase_C"/>
    <property type="match status" value="1"/>
</dbReference>
<keyword evidence="9 14" id="KW-0133">Cell shape</keyword>
<keyword evidence="10 14" id="KW-0573">Peptidoglycan synthesis</keyword>
<dbReference type="InterPro" id="IPR004101">
    <property type="entry name" value="Mur_ligase_C"/>
</dbReference>
<dbReference type="EMBL" id="CP030032">
    <property type="protein sequence ID" value="AWV88410.1"/>
    <property type="molecule type" value="Genomic_DNA"/>
</dbReference>
<protein>
    <recommendedName>
        <fullName evidence="3 14">UDP-N-acetylmuramate--L-alanine ligase</fullName>
        <ecNumber evidence="3 14">6.3.2.8</ecNumber>
    </recommendedName>
    <alternativeName>
        <fullName evidence="14">UDP-N-acetylmuramoyl-L-alanine synthetase</fullName>
    </alternativeName>
</protein>
<feature type="domain" description="Mur ligase C-terminal" evidence="17">
    <location>
        <begin position="329"/>
        <end position="454"/>
    </location>
</feature>
<dbReference type="NCBIfam" id="TIGR01082">
    <property type="entry name" value="murC"/>
    <property type="match status" value="1"/>
</dbReference>
<dbReference type="GO" id="GO:0071555">
    <property type="term" value="P:cell wall organization"/>
    <property type="evidence" value="ECO:0007669"/>
    <property type="project" value="UniProtKB-KW"/>
</dbReference>
<dbReference type="SUPFAM" id="SSF51984">
    <property type="entry name" value="MurCD N-terminal domain"/>
    <property type="match status" value="1"/>
</dbReference>
<comment type="pathway">
    <text evidence="2 14">Cell wall biogenesis; peptidoglycan biosynthesis.</text>
</comment>
<proteinExistence type="inferred from homology"/>
<dbReference type="InterPro" id="IPR036615">
    <property type="entry name" value="Mur_ligase_C_dom_sf"/>
</dbReference>
<evidence type="ECO:0000256" key="4">
    <source>
        <dbReference type="ARBA" id="ARBA00022490"/>
    </source>
</evidence>
<evidence type="ECO:0000256" key="15">
    <source>
        <dbReference type="SAM" id="MobiDB-lite"/>
    </source>
</evidence>
<dbReference type="SUPFAM" id="SSF53623">
    <property type="entry name" value="MurD-like peptide ligases, catalytic domain"/>
    <property type="match status" value="1"/>
</dbReference>
<dbReference type="AlphaFoldDB" id="A0A2Z4FHN1"/>
<keyword evidence="12 14" id="KW-0961">Cell wall biogenesis/degradation</keyword>
<dbReference type="GO" id="GO:0051301">
    <property type="term" value="P:cell division"/>
    <property type="evidence" value="ECO:0007669"/>
    <property type="project" value="UniProtKB-KW"/>
</dbReference>
<dbReference type="Pfam" id="PF08245">
    <property type="entry name" value="Mur_ligase_M"/>
    <property type="match status" value="1"/>
</dbReference>
<evidence type="ECO:0000256" key="14">
    <source>
        <dbReference type="HAMAP-Rule" id="MF_00046"/>
    </source>
</evidence>
<gene>
    <name evidence="14 19" type="primary">murC</name>
    <name evidence="19" type="ORF">DN745_03230</name>
</gene>
<dbReference type="GO" id="GO:0009252">
    <property type="term" value="P:peptidoglycan biosynthetic process"/>
    <property type="evidence" value="ECO:0007669"/>
    <property type="project" value="UniProtKB-UniRule"/>
</dbReference>
<keyword evidence="20" id="KW-1185">Reference proteome</keyword>
<dbReference type="GO" id="GO:0005737">
    <property type="term" value="C:cytoplasm"/>
    <property type="evidence" value="ECO:0007669"/>
    <property type="project" value="UniProtKB-SubCell"/>
</dbReference>
<keyword evidence="11 14" id="KW-0131">Cell cycle</keyword>
<dbReference type="InterPro" id="IPR005758">
    <property type="entry name" value="UDP-N-AcMur_Ala_ligase_MurC"/>
</dbReference>
<feature type="domain" description="Mur ligase N-terminal catalytic" evidence="16">
    <location>
        <begin position="24"/>
        <end position="123"/>
    </location>
</feature>
<comment type="similarity">
    <text evidence="14">Belongs to the MurCDEF family.</text>
</comment>
<keyword evidence="4 14" id="KW-0963">Cytoplasm</keyword>
<dbReference type="GO" id="GO:0008763">
    <property type="term" value="F:UDP-N-acetylmuramate-L-alanine ligase activity"/>
    <property type="evidence" value="ECO:0007669"/>
    <property type="project" value="UniProtKB-UniRule"/>
</dbReference>
<reference evidence="19 20" key="1">
    <citation type="submission" date="2018-06" db="EMBL/GenBank/DDBJ databases">
        <title>Lujinxingia sediminis gen. nov. sp. nov., a new facultative anaerobic member of the class Deltaproteobacteria, and proposal of Lujinxingaceae fam. nov.</title>
        <authorList>
            <person name="Guo L.-Y."/>
            <person name="Li C.-M."/>
            <person name="Wang S."/>
            <person name="Du Z.-J."/>
        </authorList>
    </citation>
    <scope>NUCLEOTIDE SEQUENCE [LARGE SCALE GENOMIC DNA]</scope>
    <source>
        <strain evidence="19 20">FA350</strain>
    </source>
</reference>
<evidence type="ECO:0000256" key="11">
    <source>
        <dbReference type="ARBA" id="ARBA00023306"/>
    </source>
</evidence>